<comment type="caution">
    <text evidence="2">The sequence shown here is derived from an EMBL/GenBank/DDBJ whole genome shotgun (WGS) entry which is preliminary data.</text>
</comment>
<reference evidence="2 3" key="1">
    <citation type="journal article" date="2018" name="PLoS Genet.">
        <title>Population sequencing reveals clonal diversity and ancestral inbreeding in the grapevine cultivar Chardonnay.</title>
        <authorList>
            <person name="Roach M.J."/>
            <person name="Johnson D.L."/>
            <person name="Bohlmann J."/>
            <person name="van Vuuren H.J."/>
            <person name="Jones S.J."/>
            <person name="Pretorius I.S."/>
            <person name="Schmidt S.A."/>
            <person name="Borneman A.R."/>
        </authorList>
    </citation>
    <scope>NUCLEOTIDE SEQUENCE [LARGE SCALE GENOMIC DNA]</scope>
    <source>
        <strain evidence="3">cv. Chardonnay</strain>
        <tissue evidence="2">Leaf</tissue>
    </source>
</reference>
<dbReference type="Pfam" id="PF13456">
    <property type="entry name" value="RVT_3"/>
    <property type="match status" value="1"/>
</dbReference>
<evidence type="ECO:0000313" key="2">
    <source>
        <dbReference type="EMBL" id="RVW74505.1"/>
    </source>
</evidence>
<sequence length="150" mass="16782">MLRTTWARGIINDSSTALICSAALFEELTTGWVAAVEVLDHAFSMVLPVGVVKLNFDGCFVGIIPRQLGNRETLTDHLGILVAKAKGLSNLVVEGDSAILISWVNKKKRDPWKLDGWFHQIFDIASELECLFVGFFVKLIKWQICYQRGE</sequence>
<dbReference type="Proteomes" id="UP000288805">
    <property type="component" value="Unassembled WGS sequence"/>
</dbReference>
<dbReference type="InterPro" id="IPR002156">
    <property type="entry name" value="RNaseH_domain"/>
</dbReference>
<evidence type="ECO:0000313" key="3">
    <source>
        <dbReference type="Proteomes" id="UP000288805"/>
    </source>
</evidence>
<gene>
    <name evidence="2" type="ORF">CK203_053779</name>
</gene>
<proteinExistence type="predicted"/>
<feature type="domain" description="RNase H type-1" evidence="1">
    <location>
        <begin position="78"/>
        <end position="129"/>
    </location>
</feature>
<evidence type="ECO:0000259" key="1">
    <source>
        <dbReference type="Pfam" id="PF13456"/>
    </source>
</evidence>
<accession>A0A438GQL4</accession>
<dbReference type="OrthoDB" id="297219at2759"/>
<dbReference type="GO" id="GO:0003676">
    <property type="term" value="F:nucleic acid binding"/>
    <property type="evidence" value="ECO:0007669"/>
    <property type="project" value="InterPro"/>
</dbReference>
<name>A0A438GQL4_VITVI</name>
<dbReference type="EMBL" id="QGNW01000368">
    <property type="protein sequence ID" value="RVW74505.1"/>
    <property type="molecule type" value="Genomic_DNA"/>
</dbReference>
<dbReference type="GO" id="GO:0004523">
    <property type="term" value="F:RNA-DNA hybrid ribonuclease activity"/>
    <property type="evidence" value="ECO:0007669"/>
    <property type="project" value="InterPro"/>
</dbReference>
<dbReference type="AlphaFoldDB" id="A0A438GQL4"/>
<protein>
    <recommendedName>
        <fullName evidence="1">RNase H type-1 domain-containing protein</fullName>
    </recommendedName>
</protein>
<organism evidence="2 3">
    <name type="scientific">Vitis vinifera</name>
    <name type="common">Grape</name>
    <dbReference type="NCBI Taxonomy" id="29760"/>
    <lineage>
        <taxon>Eukaryota</taxon>
        <taxon>Viridiplantae</taxon>
        <taxon>Streptophyta</taxon>
        <taxon>Embryophyta</taxon>
        <taxon>Tracheophyta</taxon>
        <taxon>Spermatophyta</taxon>
        <taxon>Magnoliopsida</taxon>
        <taxon>eudicotyledons</taxon>
        <taxon>Gunneridae</taxon>
        <taxon>Pentapetalae</taxon>
        <taxon>rosids</taxon>
        <taxon>Vitales</taxon>
        <taxon>Vitaceae</taxon>
        <taxon>Viteae</taxon>
        <taxon>Vitis</taxon>
    </lineage>
</organism>